<evidence type="ECO:0000313" key="4">
    <source>
        <dbReference type="Proteomes" id="UP000026714"/>
    </source>
</evidence>
<feature type="transmembrane region" description="Helical" evidence="1">
    <location>
        <begin position="92"/>
        <end position="111"/>
    </location>
</feature>
<dbReference type="AlphaFoldDB" id="A0A059KQG5"/>
<protein>
    <recommendedName>
        <fullName evidence="2">Phosphatidic acid phosphatase type 2/haloperoxidase domain-containing protein</fullName>
    </recommendedName>
</protein>
<dbReference type="EMBL" id="AZRA01000019">
    <property type="protein sequence ID" value="KDB53676.1"/>
    <property type="molecule type" value="Genomic_DNA"/>
</dbReference>
<dbReference type="InterPro" id="IPR000326">
    <property type="entry name" value="PAP2/HPO"/>
</dbReference>
<evidence type="ECO:0000256" key="1">
    <source>
        <dbReference type="SAM" id="Phobius"/>
    </source>
</evidence>
<dbReference type="SUPFAM" id="SSF48317">
    <property type="entry name" value="Acid phosphatase/Vanadium-dependent haloperoxidase"/>
    <property type="match status" value="1"/>
</dbReference>
<dbReference type="Proteomes" id="UP000026714">
    <property type="component" value="Unassembled WGS sequence"/>
</dbReference>
<proteinExistence type="predicted"/>
<reference evidence="3 4" key="1">
    <citation type="journal article" date="2014" name="FEMS Microbiol. Ecol.">
        <title>Sphaerotilus natans encrusted with nanoball-shaped Fe(III) oxide minerals formed by nitrate-reducing mixotrophic Fe(II) oxidation.</title>
        <authorList>
            <person name="Park S."/>
            <person name="Kim D.H."/>
            <person name="Lee J.H."/>
            <person name="Hur H.G."/>
        </authorList>
    </citation>
    <scope>NUCLEOTIDE SEQUENCE [LARGE SCALE GENOMIC DNA]</scope>
    <source>
        <strain evidence="3 4">DSM 6575</strain>
    </source>
</reference>
<dbReference type="InterPro" id="IPR036938">
    <property type="entry name" value="PAP2/HPO_sf"/>
</dbReference>
<accession>A0A059KQG5</accession>
<feature type="transmembrane region" description="Helical" evidence="1">
    <location>
        <begin position="59"/>
        <end position="80"/>
    </location>
</feature>
<dbReference type="SMART" id="SM00014">
    <property type="entry name" value="acidPPc"/>
    <property type="match status" value="1"/>
</dbReference>
<organism evidence="3 4">
    <name type="scientific">Sphaerotilus natans subsp. natans DSM 6575</name>
    <dbReference type="NCBI Taxonomy" id="1286631"/>
    <lineage>
        <taxon>Bacteria</taxon>
        <taxon>Pseudomonadati</taxon>
        <taxon>Pseudomonadota</taxon>
        <taxon>Betaproteobacteria</taxon>
        <taxon>Burkholderiales</taxon>
        <taxon>Sphaerotilaceae</taxon>
        <taxon>Sphaerotilus</taxon>
    </lineage>
</organism>
<name>A0A059KQG5_9BURK</name>
<keyword evidence="4" id="KW-1185">Reference proteome</keyword>
<feature type="domain" description="Phosphatidic acid phosphatase type 2/haloperoxidase" evidence="2">
    <location>
        <begin position="93"/>
        <end position="215"/>
    </location>
</feature>
<dbReference type="Pfam" id="PF01569">
    <property type="entry name" value="PAP2"/>
    <property type="match status" value="1"/>
</dbReference>
<gene>
    <name evidence="3" type="ORF">X805_07580</name>
</gene>
<keyword evidence="1" id="KW-0812">Transmembrane</keyword>
<dbReference type="Gene3D" id="1.20.144.10">
    <property type="entry name" value="Phosphatidic acid phosphatase type 2/haloperoxidase"/>
    <property type="match status" value="1"/>
</dbReference>
<dbReference type="STRING" id="34103.SAMN05421778_10941"/>
<evidence type="ECO:0000313" key="3">
    <source>
        <dbReference type="EMBL" id="KDB53676.1"/>
    </source>
</evidence>
<dbReference type="eggNOG" id="COG0671">
    <property type="taxonomic scope" value="Bacteria"/>
</dbReference>
<keyword evidence="1" id="KW-0472">Membrane</keyword>
<feature type="transmembrane region" description="Helical" evidence="1">
    <location>
        <begin position="148"/>
        <end position="165"/>
    </location>
</feature>
<keyword evidence="1" id="KW-1133">Transmembrane helix</keyword>
<sequence length="238" mass="25954">MMNPRWRLAWLRWLAVTAATLLLFNLFPQIDLAVSAALHDAAAAGLERFPLGQAAPVQALYHAVPWLGRLALILALVLVLRRDTPPRPRRQATAVLLMLVLGLWLTVNVGLKDQWGRPRPVEISAFGGLHDFMPAGQPGGGCERNCSFVSGHAATGFALAAVGLLGTPARRRRWQQAGLAAGLLIGAGRVLQGGHFTSDIVCAGLAMHLCALLIRQGWVLWRRYRADQHRHRTAQIAK</sequence>
<evidence type="ECO:0000259" key="2">
    <source>
        <dbReference type="SMART" id="SM00014"/>
    </source>
</evidence>
<comment type="caution">
    <text evidence="3">The sequence shown here is derived from an EMBL/GenBank/DDBJ whole genome shotgun (WGS) entry which is preliminary data.</text>
</comment>